<organism evidence="2 3">
    <name type="scientific">Hyaloscypha bicolor E</name>
    <dbReference type="NCBI Taxonomy" id="1095630"/>
    <lineage>
        <taxon>Eukaryota</taxon>
        <taxon>Fungi</taxon>
        <taxon>Dikarya</taxon>
        <taxon>Ascomycota</taxon>
        <taxon>Pezizomycotina</taxon>
        <taxon>Leotiomycetes</taxon>
        <taxon>Helotiales</taxon>
        <taxon>Hyaloscyphaceae</taxon>
        <taxon>Hyaloscypha</taxon>
        <taxon>Hyaloscypha bicolor</taxon>
    </lineage>
</organism>
<feature type="compositionally biased region" description="Basic and acidic residues" evidence="1">
    <location>
        <begin position="54"/>
        <end position="66"/>
    </location>
</feature>
<gene>
    <name evidence="2" type="ORF">K444DRAFT_626728</name>
</gene>
<dbReference type="Proteomes" id="UP000235371">
    <property type="component" value="Unassembled WGS sequence"/>
</dbReference>
<name>A0A2J6TKW3_9HELO</name>
<protein>
    <submittedName>
        <fullName evidence="2">Uncharacterized protein</fullName>
    </submittedName>
</protein>
<evidence type="ECO:0000313" key="3">
    <source>
        <dbReference type="Proteomes" id="UP000235371"/>
    </source>
</evidence>
<feature type="region of interest" description="Disordered" evidence="1">
    <location>
        <begin position="1"/>
        <end position="40"/>
    </location>
</feature>
<evidence type="ECO:0000256" key="1">
    <source>
        <dbReference type="SAM" id="MobiDB-lite"/>
    </source>
</evidence>
<feature type="region of interest" description="Disordered" evidence="1">
    <location>
        <begin position="53"/>
        <end position="79"/>
    </location>
</feature>
<dbReference type="RefSeq" id="XP_024740565.1">
    <property type="nucleotide sequence ID" value="XM_024882696.1"/>
</dbReference>
<dbReference type="GeneID" id="36590773"/>
<accession>A0A2J6TKW3</accession>
<dbReference type="AlphaFoldDB" id="A0A2J6TKW3"/>
<evidence type="ECO:0000313" key="2">
    <source>
        <dbReference type="EMBL" id="PMD63661.1"/>
    </source>
</evidence>
<sequence>MCNSLVEKTKPRVEKRIPNAVDEEDVDSEDDDSAPSDDEAFEIFRTKLKAFVDPPEKGVDQGRVDPEETSEEGNNNIADGKMTSTEILVCIRCDCDGVQEATAANSKRQDKGRVEMQQKCGHTIYDDFIELVPGATNRTSGIVIVFPTLGALKV</sequence>
<dbReference type="EMBL" id="KZ613780">
    <property type="protein sequence ID" value="PMD63661.1"/>
    <property type="molecule type" value="Genomic_DNA"/>
</dbReference>
<feature type="compositionally biased region" description="Basic and acidic residues" evidence="1">
    <location>
        <begin position="7"/>
        <end position="17"/>
    </location>
</feature>
<feature type="compositionally biased region" description="Acidic residues" evidence="1">
    <location>
        <begin position="21"/>
        <end position="40"/>
    </location>
</feature>
<keyword evidence="3" id="KW-1185">Reference proteome</keyword>
<dbReference type="InParanoid" id="A0A2J6TKW3"/>
<proteinExistence type="predicted"/>
<reference evidence="2 3" key="1">
    <citation type="submission" date="2016-04" db="EMBL/GenBank/DDBJ databases">
        <title>A degradative enzymes factory behind the ericoid mycorrhizal symbiosis.</title>
        <authorList>
            <consortium name="DOE Joint Genome Institute"/>
            <person name="Martino E."/>
            <person name="Morin E."/>
            <person name="Grelet G."/>
            <person name="Kuo A."/>
            <person name="Kohler A."/>
            <person name="Daghino S."/>
            <person name="Barry K."/>
            <person name="Choi C."/>
            <person name="Cichocki N."/>
            <person name="Clum A."/>
            <person name="Copeland A."/>
            <person name="Hainaut M."/>
            <person name="Haridas S."/>
            <person name="Labutti K."/>
            <person name="Lindquist E."/>
            <person name="Lipzen A."/>
            <person name="Khouja H.-R."/>
            <person name="Murat C."/>
            <person name="Ohm R."/>
            <person name="Olson A."/>
            <person name="Spatafora J."/>
            <person name="Veneault-Fourrey C."/>
            <person name="Henrissat B."/>
            <person name="Grigoriev I."/>
            <person name="Martin F."/>
            <person name="Perotto S."/>
        </authorList>
    </citation>
    <scope>NUCLEOTIDE SEQUENCE [LARGE SCALE GENOMIC DNA]</scope>
    <source>
        <strain evidence="2 3">E</strain>
    </source>
</reference>